<accession>A0ABT4QIN6</accession>
<dbReference type="EMBL" id="JAQAGZ010000026">
    <property type="protein sequence ID" value="MCZ8516738.1"/>
    <property type="molecule type" value="Genomic_DNA"/>
</dbReference>
<comment type="caution">
    <text evidence="1">The sequence shown here is derived from an EMBL/GenBank/DDBJ whole genome shotgun (WGS) entry which is preliminary data.</text>
</comment>
<keyword evidence="2" id="KW-1185">Reference proteome</keyword>
<name>A0ABT4QIN6_9BACL</name>
<dbReference type="Proteomes" id="UP001527882">
    <property type="component" value="Unassembled WGS sequence"/>
</dbReference>
<organism evidence="1 2">
    <name type="scientific">Paenibacillus gyeongsangnamensis</name>
    <dbReference type="NCBI Taxonomy" id="3388067"/>
    <lineage>
        <taxon>Bacteria</taxon>
        <taxon>Bacillati</taxon>
        <taxon>Bacillota</taxon>
        <taxon>Bacilli</taxon>
        <taxon>Bacillales</taxon>
        <taxon>Paenibacillaceae</taxon>
        <taxon>Paenibacillus</taxon>
    </lineage>
</organism>
<evidence type="ECO:0000313" key="2">
    <source>
        <dbReference type="Proteomes" id="UP001527882"/>
    </source>
</evidence>
<reference evidence="1 2" key="1">
    <citation type="submission" date="2022-12" db="EMBL/GenBank/DDBJ databases">
        <title>Draft genome sequence of Paenibacillus sp. dW9.</title>
        <authorList>
            <person name="Choi E.-W."/>
            <person name="Kim D.-U."/>
        </authorList>
    </citation>
    <scope>NUCLEOTIDE SEQUENCE [LARGE SCALE GENOMIC DNA]</scope>
    <source>
        <strain evidence="2">dW9</strain>
    </source>
</reference>
<protein>
    <submittedName>
        <fullName evidence="1">Uncharacterized protein</fullName>
    </submittedName>
</protein>
<gene>
    <name evidence="1" type="ORF">O9H85_31115</name>
</gene>
<evidence type="ECO:0000313" key="1">
    <source>
        <dbReference type="EMBL" id="MCZ8516738.1"/>
    </source>
</evidence>
<proteinExistence type="predicted"/>
<sequence length="51" mass="5705">MDVDIAEVVPAFTLQGVTQVVEDVLPWAIDPDLAERLWQLSEEMTGVKFTT</sequence>
<dbReference type="RefSeq" id="WP_269885269.1">
    <property type="nucleotide sequence ID" value="NZ_JAQAGZ010000026.1"/>
</dbReference>